<dbReference type="Pfam" id="PF06114">
    <property type="entry name" value="Peptidase_M78"/>
    <property type="match status" value="1"/>
</dbReference>
<dbReference type="Gene3D" id="1.10.10.2910">
    <property type="match status" value="1"/>
</dbReference>
<proteinExistence type="predicted"/>
<dbReference type="OrthoDB" id="9816277at2"/>
<accession>A0A285HSG9</accession>
<dbReference type="PANTHER" id="PTHR43236">
    <property type="entry name" value="ANTITOXIN HIGA1"/>
    <property type="match status" value="1"/>
</dbReference>
<evidence type="ECO:0000313" key="3">
    <source>
        <dbReference type="Proteomes" id="UP000219573"/>
    </source>
</evidence>
<dbReference type="InterPro" id="IPR052345">
    <property type="entry name" value="Rad_response_metalloprotease"/>
</dbReference>
<reference evidence="3" key="1">
    <citation type="submission" date="2017-09" db="EMBL/GenBank/DDBJ databases">
        <authorList>
            <person name="Varghese N."/>
            <person name="Submissions S."/>
        </authorList>
    </citation>
    <scope>NUCLEOTIDE SEQUENCE [LARGE SCALE GENOMIC DNA]</scope>
    <source>
        <strain evidence="3">MSL47</strain>
    </source>
</reference>
<name>A0A285HSG9_9FIRM</name>
<dbReference type="PANTHER" id="PTHR43236:SF2">
    <property type="entry name" value="BLL0069 PROTEIN"/>
    <property type="match status" value="1"/>
</dbReference>
<evidence type="ECO:0000313" key="2">
    <source>
        <dbReference type="EMBL" id="SNY38637.1"/>
    </source>
</evidence>
<gene>
    <name evidence="2" type="ORF">SAMN06265827_1246</name>
</gene>
<dbReference type="InterPro" id="IPR010359">
    <property type="entry name" value="IrrE_HExxH"/>
</dbReference>
<keyword evidence="3" id="KW-1185">Reference proteome</keyword>
<dbReference type="RefSeq" id="WP_097018806.1">
    <property type="nucleotide sequence ID" value="NZ_OBDZ01000024.1"/>
</dbReference>
<feature type="domain" description="IrrE N-terminal-like" evidence="1">
    <location>
        <begin position="33"/>
        <end position="143"/>
    </location>
</feature>
<dbReference type="EMBL" id="OBDZ01000024">
    <property type="protein sequence ID" value="SNY38637.1"/>
    <property type="molecule type" value="Genomic_DNA"/>
</dbReference>
<dbReference type="Proteomes" id="UP000219573">
    <property type="component" value="Unassembled WGS sequence"/>
</dbReference>
<evidence type="ECO:0000259" key="1">
    <source>
        <dbReference type="Pfam" id="PF06114"/>
    </source>
</evidence>
<sequence>MSKIKHAEIVARQFLKKHKLKVPINIEEIAKLLNIRVTYASFEGDGAILYNGKAKLIIVNKNQEIGQLRFNIAHEISHFLLKHRGKIFNTHPGDEKPLYEKCADTCASELLIPRNELKRKHYQFNGDIQKLKNYFQVSEKAMITKMNILNLPYHNTFYK</sequence>
<protein>
    <recommendedName>
        <fullName evidence="1">IrrE N-terminal-like domain-containing protein</fullName>
    </recommendedName>
</protein>
<dbReference type="AlphaFoldDB" id="A0A285HSG9"/>
<organism evidence="2 3">
    <name type="scientific">Orenia metallireducens</name>
    <dbReference type="NCBI Taxonomy" id="1413210"/>
    <lineage>
        <taxon>Bacteria</taxon>
        <taxon>Bacillati</taxon>
        <taxon>Bacillota</taxon>
        <taxon>Clostridia</taxon>
        <taxon>Halanaerobiales</taxon>
        <taxon>Halobacteroidaceae</taxon>
        <taxon>Orenia</taxon>
    </lineage>
</organism>